<protein>
    <recommendedName>
        <fullName evidence="5">GPI anchored protein</fullName>
    </recommendedName>
</protein>
<reference evidence="3 4" key="1">
    <citation type="submission" date="2015-07" db="EMBL/GenBank/DDBJ databases">
        <title>Comparative genomics of the Sigatoka disease complex on banana suggests a link between parallel evolutionary changes in Pseudocercospora fijiensis and Pseudocercospora eumusae and increased virulence on the banana host.</title>
        <authorList>
            <person name="Chang T.-C."/>
            <person name="Salvucci A."/>
            <person name="Crous P.W."/>
            <person name="Stergiopoulos I."/>
        </authorList>
    </citation>
    <scope>NUCLEOTIDE SEQUENCE [LARGE SCALE GENOMIC DNA]</scope>
    <source>
        <strain evidence="3 4">CBS 116634</strain>
    </source>
</reference>
<evidence type="ECO:0000313" key="3">
    <source>
        <dbReference type="EMBL" id="KXT11745.1"/>
    </source>
</evidence>
<organism evidence="3 4">
    <name type="scientific">Pseudocercospora musae</name>
    <dbReference type="NCBI Taxonomy" id="113226"/>
    <lineage>
        <taxon>Eukaryota</taxon>
        <taxon>Fungi</taxon>
        <taxon>Dikarya</taxon>
        <taxon>Ascomycota</taxon>
        <taxon>Pezizomycotina</taxon>
        <taxon>Dothideomycetes</taxon>
        <taxon>Dothideomycetidae</taxon>
        <taxon>Mycosphaerellales</taxon>
        <taxon>Mycosphaerellaceae</taxon>
        <taxon>Pseudocercospora</taxon>
    </lineage>
</organism>
<feature type="compositionally biased region" description="Low complexity" evidence="1">
    <location>
        <begin position="144"/>
        <end position="172"/>
    </location>
</feature>
<evidence type="ECO:0000313" key="4">
    <source>
        <dbReference type="Proteomes" id="UP000073492"/>
    </source>
</evidence>
<evidence type="ECO:0000256" key="1">
    <source>
        <dbReference type="SAM" id="MobiDB-lite"/>
    </source>
</evidence>
<dbReference type="AlphaFoldDB" id="A0A139IB14"/>
<feature type="signal peptide" evidence="2">
    <location>
        <begin position="1"/>
        <end position="17"/>
    </location>
</feature>
<dbReference type="PANTHER" id="PTHR40640:SF1">
    <property type="entry name" value="ANCHORED GLYCOPROTEIN, PUTATIVE (AFU_ORTHOLOGUE AFUA_8G04860)-RELATED"/>
    <property type="match status" value="1"/>
</dbReference>
<feature type="chain" id="PRO_5007297303" description="GPI anchored protein" evidence="2">
    <location>
        <begin position="18"/>
        <end position="229"/>
    </location>
</feature>
<name>A0A139IB14_9PEZI</name>
<gene>
    <name evidence="3" type="ORF">AC579_5041</name>
</gene>
<dbReference type="Proteomes" id="UP000073492">
    <property type="component" value="Unassembled WGS sequence"/>
</dbReference>
<dbReference type="OrthoDB" id="4991875at2759"/>
<feature type="compositionally biased region" description="Low complexity" evidence="1">
    <location>
        <begin position="184"/>
        <end position="202"/>
    </location>
</feature>
<feature type="compositionally biased region" description="Polar residues" evidence="1">
    <location>
        <begin position="173"/>
        <end position="183"/>
    </location>
</feature>
<evidence type="ECO:0008006" key="5">
    <source>
        <dbReference type="Google" id="ProtNLM"/>
    </source>
</evidence>
<keyword evidence="2" id="KW-0732">Signal</keyword>
<feature type="region of interest" description="Disordered" evidence="1">
    <location>
        <begin position="135"/>
        <end position="202"/>
    </location>
</feature>
<evidence type="ECO:0000256" key="2">
    <source>
        <dbReference type="SAM" id="SignalP"/>
    </source>
</evidence>
<comment type="caution">
    <text evidence="3">The sequence shown here is derived from an EMBL/GenBank/DDBJ whole genome shotgun (WGS) entry which is preliminary data.</text>
</comment>
<proteinExistence type="predicted"/>
<dbReference type="PANTHER" id="PTHR40640">
    <property type="entry name" value="ANCHORED GLYCOPROTEIN, PUTATIVE (AFU_ORTHOLOGUE AFUA_8G04860)-RELATED"/>
    <property type="match status" value="1"/>
</dbReference>
<dbReference type="STRING" id="113226.A0A139IB14"/>
<keyword evidence="4" id="KW-1185">Reference proteome</keyword>
<sequence>MASSLFAIHVLLGMTLAQTSTLTLPFYGYDQQSIVGSVVSISNQVTTIQLACPENTDGSDCGLFPYQTLTVGPSTYNMFMSAPGGAFIGTQECSSASVCTESNGGSEANFPGSSVTTYDASDVASLPVTVTAGADQLGSGGAAGTTTTTRGVEGATSTASTGSNASSQTTASVNAEMSGTTARSSASQTGTATESAASTSSSSAALRMEAALGGGLLAAALGLLGGFVL</sequence>
<dbReference type="EMBL" id="LFZO01000184">
    <property type="protein sequence ID" value="KXT11745.1"/>
    <property type="molecule type" value="Genomic_DNA"/>
</dbReference>
<accession>A0A139IB14</accession>